<sequence>MNKKVVVVSLLMASLLVTSIFGWNAYSTPQEYYKETDKRITEFKESPILTEKVKQGELPPLEERLPKEPLVIVPEEEVGKFGGTWRRVWKGPSDQWGVYKINEPHLIYFSADGGEFLPGVAKSWEVLENGKVYIFHLREGMKWSDGHPYTADDIVFWANDIVGNDEYTSAKPAWYMAGGKRAKVEKIDDYTVKFEFAEPYSLFLLQVAYSQGFTGAPKHYLKQFHPDYTPMEEIEKIIEEEKEKMYSSWVDVFEDKYDPISNLELPSLWTWIPKTDPTSSFYILERNPYYFAVDIEGNQLPYIDTVRHEYVMDDEVVLLKAISGEIDMQWRHIGMMGAGAGNYTLLAMNKERGDYQIYNWIAANGSVSQLMLNTFDHSDPILQEIFSDVRFRQALSLGINREEINEILFSGLAEPRQASLVSGSAYYDPEWESAYAEYNPEKANELLDEMGLVWDSKHEYRLRPDGKSLQFTVQVVGQPHVDVWTMVREYWKNDLGIEIEVENLEQSLYYERLDAHDFDGQVWMMDRAAQPLADPFFVFPGAADISTTWYIGWTDWIKAYIEGNEPEPDDIVPPEPVIELVDLWLEIQKTTDEEKLKELMKEVTKTHRENIWMIGTVGEDIAPVIVKNNFKNVARELVTDDVLRSPLNTMPMQFYIVE</sequence>
<comment type="caution">
    <text evidence="5">The sequence shown here is derived from an EMBL/GenBank/DDBJ whole genome shotgun (WGS) entry which is preliminary data.</text>
</comment>
<accession>A0A2S5EA07</accession>
<feature type="signal peptide" evidence="3">
    <location>
        <begin position="1"/>
        <end position="25"/>
    </location>
</feature>
<dbReference type="InterPro" id="IPR039424">
    <property type="entry name" value="SBP_5"/>
</dbReference>
<feature type="domain" description="Solute-binding protein family 5" evidence="4">
    <location>
        <begin position="116"/>
        <end position="523"/>
    </location>
</feature>
<dbReference type="Gene3D" id="3.10.105.10">
    <property type="entry name" value="Dipeptide-binding Protein, Domain 3"/>
    <property type="match status" value="1"/>
</dbReference>
<protein>
    <submittedName>
        <fullName evidence="5">Peptide ABC transporter substrate-binding protein</fullName>
    </submittedName>
</protein>
<evidence type="ECO:0000256" key="3">
    <source>
        <dbReference type="SAM" id="SignalP"/>
    </source>
</evidence>
<dbReference type="Gene3D" id="3.40.190.10">
    <property type="entry name" value="Periplasmic binding protein-like II"/>
    <property type="match status" value="1"/>
</dbReference>
<proteinExistence type="inferred from homology"/>
<dbReference type="InterPro" id="IPR000914">
    <property type="entry name" value="SBP_5_dom"/>
</dbReference>
<evidence type="ECO:0000256" key="2">
    <source>
        <dbReference type="ARBA" id="ARBA00022729"/>
    </source>
</evidence>
<dbReference type="Pfam" id="PF00496">
    <property type="entry name" value="SBP_bac_5"/>
    <property type="match status" value="1"/>
</dbReference>
<dbReference type="InterPro" id="IPR030678">
    <property type="entry name" value="Peptide/Ni-bd"/>
</dbReference>
<comment type="similarity">
    <text evidence="1">Belongs to the bacterial solute-binding protein 5 family.</text>
</comment>
<dbReference type="PIRSF" id="PIRSF002741">
    <property type="entry name" value="MppA"/>
    <property type="match status" value="1"/>
</dbReference>
<dbReference type="PROSITE" id="PS01040">
    <property type="entry name" value="SBP_BACTERIAL_5"/>
    <property type="match status" value="1"/>
</dbReference>
<dbReference type="CDD" id="cd08500">
    <property type="entry name" value="PBP2_NikA_DppA_OppA_like_4"/>
    <property type="match status" value="1"/>
</dbReference>
<evidence type="ECO:0000259" key="4">
    <source>
        <dbReference type="Pfam" id="PF00496"/>
    </source>
</evidence>
<keyword evidence="2 3" id="KW-0732">Signal</keyword>
<dbReference type="Proteomes" id="UP000236950">
    <property type="component" value="Unassembled WGS sequence"/>
</dbReference>
<evidence type="ECO:0000313" key="6">
    <source>
        <dbReference type="Proteomes" id="UP000236950"/>
    </source>
</evidence>
<dbReference type="AlphaFoldDB" id="A0A2S5EA07"/>
<dbReference type="PANTHER" id="PTHR30290:SF62">
    <property type="entry name" value="OLIGOPEPTIDE ABC TRANSPORTER, PERIPLASMIC OLIGOPEPTIDE-BINDING PROTEIN"/>
    <property type="match status" value="1"/>
</dbReference>
<dbReference type="SUPFAM" id="SSF53850">
    <property type="entry name" value="Periplasmic binding protein-like II"/>
    <property type="match status" value="1"/>
</dbReference>
<dbReference type="GO" id="GO:0015833">
    <property type="term" value="P:peptide transport"/>
    <property type="evidence" value="ECO:0007669"/>
    <property type="project" value="TreeGrafter"/>
</dbReference>
<organism evidence="5 6">
    <name type="scientific">Petrotoga halophila DSM 16923</name>
    <dbReference type="NCBI Taxonomy" id="1122953"/>
    <lineage>
        <taxon>Bacteria</taxon>
        <taxon>Thermotogati</taxon>
        <taxon>Thermotogota</taxon>
        <taxon>Thermotogae</taxon>
        <taxon>Petrotogales</taxon>
        <taxon>Petrotogaceae</taxon>
        <taxon>Petrotoga</taxon>
    </lineage>
</organism>
<reference evidence="5 6" key="1">
    <citation type="submission" date="2014-01" db="EMBL/GenBank/DDBJ databases">
        <title>Comparative genomics of Petrotoga.</title>
        <authorList>
            <person name="Chow K."/>
            <person name="Charchuk R."/>
            <person name="Nesbo C.L."/>
        </authorList>
    </citation>
    <scope>NUCLEOTIDE SEQUENCE [LARGE SCALE GENOMIC DNA]</scope>
    <source>
        <strain evidence="5 6">DSM 16923</strain>
    </source>
</reference>
<dbReference type="PANTHER" id="PTHR30290">
    <property type="entry name" value="PERIPLASMIC BINDING COMPONENT OF ABC TRANSPORTER"/>
    <property type="match status" value="1"/>
</dbReference>
<gene>
    <name evidence="5" type="ORF">AA81_12035</name>
</gene>
<keyword evidence="6" id="KW-1185">Reference proteome</keyword>
<evidence type="ECO:0000313" key="5">
    <source>
        <dbReference type="EMBL" id="POZ89983.1"/>
    </source>
</evidence>
<dbReference type="GO" id="GO:1904680">
    <property type="term" value="F:peptide transmembrane transporter activity"/>
    <property type="evidence" value="ECO:0007669"/>
    <property type="project" value="TreeGrafter"/>
</dbReference>
<name>A0A2S5EA07_9BACT</name>
<dbReference type="RefSeq" id="WP_103899190.1">
    <property type="nucleotide sequence ID" value="NZ_JALY01000254.1"/>
</dbReference>
<feature type="chain" id="PRO_5015459950" evidence="3">
    <location>
        <begin position="26"/>
        <end position="658"/>
    </location>
</feature>
<evidence type="ECO:0000256" key="1">
    <source>
        <dbReference type="ARBA" id="ARBA00005695"/>
    </source>
</evidence>
<dbReference type="InterPro" id="IPR023765">
    <property type="entry name" value="SBP_5_CS"/>
</dbReference>
<dbReference type="EMBL" id="JALY01000254">
    <property type="protein sequence ID" value="POZ89983.1"/>
    <property type="molecule type" value="Genomic_DNA"/>
</dbReference>